<sequence length="1508" mass="174944">MQQLEEMSNAVNNHSLIKELLDKVDTFDQPWTEEKANQLIEDLFAKMISSNLPNKAHEIRNLEERTKMANAVNKDSLIMDMLEKVKRIDKAWTKDKAEKVKVLQKKDSEQLIEQIRKCLRHVSHPQNVVNGLMSDWKKGRTAETIVADIVSGETFTLSHLMRGKDRRIKRKLLKYYSKTKQYYSLCKTVLYCERVRNSNEGEQSTYAEMACMKRAVQVFGEAIKNTTNSPNMPGKTKNAVESMLTAQFPIISKSYREAFSHSFSLKKELFGELFDKWVFQAFRSNYNNLRMVVQLLYVIAVENVRQSFYGYMRQCDSFEKLRSLVLYVEDMKEFEQRQLACYKQVTEYYDEAKTTFEKLAKEPFGKTPNFQQVQERLKQQCDIVSEMSEYFNENDDITYSNIRRACLSSDDLASVRRLLNWKLRNRWAHEFFQKSRSWWSDNDLKCLTWNCDDERFLKYVPFINVSILQNGFIIQQAIEKFEYIEHTRQLTQDLMIAEKIDEKALQDLNLWLKSYYDDIFTIDKKWKMLEKFYENSKLPWNKQLTRELLKGDQKHLQELYDSSRNQLRGILERYGLNTEDGLITRLHELPTHMLSAIEYIQLELCEMLRAVGYFGDSFHYLKSRIPMIQGLNYRNLLAHDALSYNLLTDSSMEKIVINAFVFCDFGNKIRLFGNTAANKVDINVPTLSQTNHWVDLQKRLLEAFKTNDVQGMHMIGQEGGEVTARFCCTQNASYLPTSFVELPEMINPCNADVSVVQYLNQYFVGFLEQCNDPKYQLSMALKFRDFQAAYDRTIVARGGCLIPDEMFDWEELMVHVRETDLFVYLVADINKDTILKKFIEHGNKAGVQEMLPYFENFDTANVTILHQAALNQQWHCIQLLLEHDVPEAILNFLRAKHFTVLTLVKYGHRRLFRKIKSIKLEMFGTDTEHPLTVAVVNGTASKRMIRSLRKLGFDWLDSSSILHAAIKSKNKNVFETIQKLINDHCAVNPATELDHFQQALIVLQRWKMISFVEESKSIGYGSLFYALAIDDKEMVEELLSWARQMRTIEELEIIGGITWERNSLFICYGKINDACRMWNTWDNCKDMISRMEIWAMVGEMIWQQFILNAQSSTPVTFYVLTTKDEVVEPPQNSTFAMSGAASLKENLEEFLTFVNEALSNFTIIYAKFSTTDGATRYFWKIEEISCMYDILPPSQKGVDLTDTVNNSNFHGETLLHRCVRQHTVEMIKLLVEKGANPLLRNSNGESSIEMSLVGTLDYSVSRYLLEECVKHDLRNGNGCSVREAYNPNSGVRLIHTAIMAARQDIVQRLLEIGVDAWVLNNDGVAPAHLAGGIRLYNVCHIVKMILDYDSTQIDKVDKMNCTLLQCAVGFNLLELVELVLKYKPNLLLRHNGMTALGMAIVKKHIECAKCLLNYAIENNIQGITQADKQDDHVLLSLFCNDYDLSKMLLEYELGHKLEEVDERDLPRIKSILEGLMPRRPDVSMARVVEVHSFINSQNFLQELRTLIA</sequence>
<evidence type="ECO:0000256" key="2">
    <source>
        <dbReference type="ARBA" id="ARBA00023043"/>
    </source>
</evidence>
<dbReference type="PANTHER" id="PTHR24198:SF165">
    <property type="entry name" value="ANKYRIN REPEAT-CONTAINING PROTEIN-RELATED"/>
    <property type="match status" value="1"/>
</dbReference>
<organism evidence="4">
    <name type="scientific">Anopheles funestus</name>
    <name type="common">African malaria mosquito</name>
    <dbReference type="NCBI Taxonomy" id="62324"/>
    <lineage>
        <taxon>Eukaryota</taxon>
        <taxon>Metazoa</taxon>
        <taxon>Ecdysozoa</taxon>
        <taxon>Arthropoda</taxon>
        <taxon>Hexapoda</taxon>
        <taxon>Insecta</taxon>
        <taxon>Pterygota</taxon>
        <taxon>Neoptera</taxon>
        <taxon>Endopterygota</taxon>
        <taxon>Diptera</taxon>
        <taxon>Nematocera</taxon>
        <taxon>Culicoidea</taxon>
        <taxon>Culicidae</taxon>
        <taxon>Anophelinae</taxon>
        <taxon>Anopheles</taxon>
    </lineage>
</organism>
<dbReference type="STRING" id="62324.A0A182RL28"/>
<name>A0A182RL28_ANOFN</name>
<dbReference type="InterPro" id="IPR036770">
    <property type="entry name" value="Ankyrin_rpt-contain_sf"/>
</dbReference>
<protein>
    <submittedName>
        <fullName evidence="4">ANK_REP_REGION domain-containing protein</fullName>
    </submittedName>
</protein>
<dbReference type="VEuPathDB" id="VectorBase:AFUN006946"/>
<dbReference type="EnsemblMetazoa" id="AFUN006946-RA">
    <property type="protein sequence ID" value="AFUN006946-PA"/>
    <property type="gene ID" value="AFUN006946"/>
</dbReference>
<reference evidence="4" key="1">
    <citation type="submission" date="2020-05" db="UniProtKB">
        <authorList>
            <consortium name="EnsemblMetazoa"/>
        </authorList>
    </citation>
    <scope>IDENTIFICATION</scope>
    <source>
        <strain evidence="4">FUMOZ</strain>
    </source>
</reference>
<dbReference type="SMART" id="SM00248">
    <property type="entry name" value="ANK"/>
    <property type="match status" value="7"/>
</dbReference>
<proteinExistence type="predicted"/>
<accession>A0A182RL28</accession>
<dbReference type="PANTHER" id="PTHR24198">
    <property type="entry name" value="ANKYRIN REPEAT AND PROTEIN KINASE DOMAIN-CONTAINING PROTEIN"/>
    <property type="match status" value="1"/>
</dbReference>
<dbReference type="VEuPathDB" id="VectorBase:AFUN2_002980"/>
<evidence type="ECO:0000256" key="3">
    <source>
        <dbReference type="PROSITE-ProRule" id="PRU00023"/>
    </source>
</evidence>
<dbReference type="Pfam" id="PF00023">
    <property type="entry name" value="Ank"/>
    <property type="match status" value="1"/>
</dbReference>
<dbReference type="Gene3D" id="1.25.40.20">
    <property type="entry name" value="Ankyrin repeat-containing domain"/>
    <property type="match status" value="3"/>
</dbReference>
<feature type="repeat" description="ANK" evidence="3">
    <location>
        <begin position="1210"/>
        <end position="1242"/>
    </location>
</feature>
<dbReference type="InterPro" id="IPR002110">
    <property type="entry name" value="Ankyrin_rpt"/>
</dbReference>
<dbReference type="PROSITE" id="PS50088">
    <property type="entry name" value="ANK_REPEAT"/>
    <property type="match status" value="2"/>
</dbReference>
<dbReference type="SUPFAM" id="SSF48403">
    <property type="entry name" value="Ankyrin repeat"/>
    <property type="match status" value="2"/>
</dbReference>
<feature type="repeat" description="ANK" evidence="3">
    <location>
        <begin position="1289"/>
        <end position="1321"/>
    </location>
</feature>
<evidence type="ECO:0000256" key="1">
    <source>
        <dbReference type="ARBA" id="ARBA00022737"/>
    </source>
</evidence>
<dbReference type="PROSITE" id="PS50297">
    <property type="entry name" value="ANK_REP_REGION"/>
    <property type="match status" value="1"/>
</dbReference>
<keyword evidence="1" id="KW-0677">Repeat</keyword>
<keyword evidence="2 3" id="KW-0040">ANK repeat</keyword>
<evidence type="ECO:0000313" key="4">
    <source>
        <dbReference type="EnsemblMetazoa" id="AFUN006946-PA"/>
    </source>
</evidence>
<dbReference type="Pfam" id="PF12796">
    <property type="entry name" value="Ank_2"/>
    <property type="match status" value="1"/>
</dbReference>